<feature type="transmembrane region" description="Helical" evidence="1">
    <location>
        <begin position="12"/>
        <end position="30"/>
    </location>
</feature>
<reference evidence="3" key="1">
    <citation type="journal article" date="2021" name="Syst. Appl. Microbiol.">
        <title>Roseomonas hellenica sp. nov., isolated from roots of wild-growing Alkanna tinctoria.</title>
        <authorList>
            <person name="Rat A."/>
            <person name="Naranjo H.D."/>
            <person name="Lebbe L."/>
            <person name="Cnockaert M."/>
            <person name="Krigas N."/>
            <person name="Grigoriadou K."/>
            <person name="Maloupa E."/>
            <person name="Willems A."/>
        </authorList>
    </citation>
    <scope>NUCLEOTIDE SEQUENCE [LARGE SCALE GENOMIC DNA]</scope>
    <source>
        <strain evidence="3">LMG 31159</strain>
    </source>
</reference>
<dbReference type="Proteomes" id="UP000698752">
    <property type="component" value="Unassembled WGS sequence"/>
</dbReference>
<feature type="transmembrane region" description="Helical" evidence="1">
    <location>
        <begin position="80"/>
        <end position="98"/>
    </location>
</feature>
<feature type="transmembrane region" description="Helical" evidence="1">
    <location>
        <begin position="56"/>
        <end position="73"/>
    </location>
</feature>
<organism evidence="2 3">
    <name type="scientific">Neoroseomonas terrae</name>
    <dbReference type="NCBI Taxonomy" id="424799"/>
    <lineage>
        <taxon>Bacteria</taxon>
        <taxon>Pseudomonadati</taxon>
        <taxon>Pseudomonadota</taxon>
        <taxon>Alphaproteobacteria</taxon>
        <taxon>Acetobacterales</taxon>
        <taxon>Acetobacteraceae</taxon>
        <taxon>Neoroseomonas</taxon>
    </lineage>
</organism>
<keyword evidence="1" id="KW-0472">Membrane</keyword>
<feature type="transmembrane region" description="Helical" evidence="1">
    <location>
        <begin position="104"/>
        <end position="121"/>
    </location>
</feature>
<name>A0ABS5EHH5_9PROT</name>
<evidence type="ECO:0008006" key="4">
    <source>
        <dbReference type="Google" id="ProtNLM"/>
    </source>
</evidence>
<evidence type="ECO:0000313" key="2">
    <source>
        <dbReference type="EMBL" id="MBR0650479.1"/>
    </source>
</evidence>
<keyword evidence="3" id="KW-1185">Reference proteome</keyword>
<gene>
    <name evidence="2" type="ORF">GXW78_12460</name>
</gene>
<protein>
    <recommendedName>
        <fullName evidence="4">DoxX family protein</fullName>
    </recommendedName>
</protein>
<evidence type="ECO:0000313" key="3">
    <source>
        <dbReference type="Proteomes" id="UP000698752"/>
    </source>
</evidence>
<evidence type="ECO:0000256" key="1">
    <source>
        <dbReference type="SAM" id="Phobius"/>
    </source>
</evidence>
<dbReference type="EMBL" id="JAAEDI010000012">
    <property type="protein sequence ID" value="MBR0650479.1"/>
    <property type="molecule type" value="Genomic_DNA"/>
</dbReference>
<comment type="caution">
    <text evidence="2">The sequence shown here is derived from an EMBL/GenBank/DDBJ whole genome shotgun (WGS) entry which is preliminary data.</text>
</comment>
<dbReference type="RefSeq" id="WP_211869146.1">
    <property type="nucleotide sequence ID" value="NZ_JAAEDI010000012.1"/>
</dbReference>
<proteinExistence type="predicted"/>
<sequence>MIRRLAVDVPRVLLGLLFLVGALDGFYWMATGQSLVQPPTSAAGLRFEDALKDSGFLWPLMKVVDLIAAIGLLTNRAPAAALLLLLPIITVIILFHIVLNPQGMPVAILLALMTGTMLYAYRDRYAALLR</sequence>
<keyword evidence="1" id="KW-1133">Transmembrane helix</keyword>
<accession>A0ABS5EHH5</accession>
<keyword evidence="1" id="KW-0812">Transmembrane</keyword>